<evidence type="ECO:0000256" key="1">
    <source>
        <dbReference type="SAM" id="MobiDB-lite"/>
    </source>
</evidence>
<feature type="signal peptide" evidence="2">
    <location>
        <begin position="1"/>
        <end position="20"/>
    </location>
</feature>
<dbReference type="InterPro" id="IPR027367">
    <property type="entry name" value="Gly-zipper_YMGG"/>
</dbReference>
<reference evidence="4 5" key="1">
    <citation type="journal article" date="2016" name="Nat. Commun.">
        <title>Extremotolerant tardigrade genome and improved radiotolerance of human cultured cells by tardigrade-unique protein.</title>
        <authorList>
            <person name="Hashimoto T."/>
            <person name="Horikawa D.D."/>
            <person name="Saito Y."/>
            <person name="Kuwahara H."/>
            <person name="Kozuka-Hata H."/>
            <person name="Shin-I T."/>
            <person name="Minakuchi Y."/>
            <person name="Ohishi K."/>
            <person name="Motoyama A."/>
            <person name="Aizu T."/>
            <person name="Enomoto A."/>
            <person name="Kondo K."/>
            <person name="Tanaka S."/>
            <person name="Hara Y."/>
            <person name="Koshikawa S."/>
            <person name="Sagara H."/>
            <person name="Miura T."/>
            <person name="Yokobori S."/>
            <person name="Miyagawa K."/>
            <person name="Suzuki Y."/>
            <person name="Kubo T."/>
            <person name="Oyama M."/>
            <person name="Kohara Y."/>
            <person name="Fujiyama A."/>
            <person name="Arakawa K."/>
            <person name="Katayama T."/>
            <person name="Toyoda A."/>
            <person name="Kunieda T."/>
        </authorList>
    </citation>
    <scope>NUCLEOTIDE SEQUENCE [LARGE SCALE GENOMIC DNA]</scope>
    <source>
        <strain evidence="4 5">YOKOZUNA-1</strain>
    </source>
</reference>
<comment type="caution">
    <text evidence="4">The sequence shown here is derived from an EMBL/GenBank/DDBJ whole genome shotgun (WGS) entry which is preliminary data.</text>
</comment>
<dbReference type="EMBL" id="BDGG01000008">
    <property type="protein sequence ID" value="GAV02813.1"/>
    <property type="molecule type" value="Genomic_DNA"/>
</dbReference>
<keyword evidence="2" id="KW-0732">Signal</keyword>
<accession>A0A1D1VRJ7</accession>
<name>A0A1D1VRJ7_RAMVA</name>
<feature type="compositionally biased region" description="Low complexity" evidence="1">
    <location>
        <begin position="91"/>
        <end position="105"/>
    </location>
</feature>
<keyword evidence="5" id="KW-1185">Reference proteome</keyword>
<feature type="domain" description="YMGG-like Gly-zipper" evidence="3">
    <location>
        <begin position="34"/>
        <end position="83"/>
    </location>
</feature>
<sequence length="115" mass="11644">MNTFQICMAFLATFVISASCFPVDSELREKRQASQTITGGLGGAALGALIGHFGQKFNPNFDAKKGAAAGALIGGGAGFLAGRNSKNKAVTDSSISTSDDGSATTKKGFFSGIMG</sequence>
<feature type="chain" id="PRO_5008898772" description="YMGG-like Gly-zipper domain-containing protein" evidence="2">
    <location>
        <begin position="21"/>
        <end position="115"/>
    </location>
</feature>
<evidence type="ECO:0000259" key="3">
    <source>
        <dbReference type="Pfam" id="PF13441"/>
    </source>
</evidence>
<dbReference type="Pfam" id="PF13441">
    <property type="entry name" value="Gly-zipper_YMGG"/>
    <property type="match status" value="1"/>
</dbReference>
<evidence type="ECO:0000313" key="4">
    <source>
        <dbReference type="EMBL" id="GAV02813.1"/>
    </source>
</evidence>
<proteinExistence type="predicted"/>
<feature type="region of interest" description="Disordered" evidence="1">
    <location>
        <begin position="83"/>
        <end position="105"/>
    </location>
</feature>
<dbReference type="AlphaFoldDB" id="A0A1D1VRJ7"/>
<evidence type="ECO:0000313" key="5">
    <source>
        <dbReference type="Proteomes" id="UP000186922"/>
    </source>
</evidence>
<organism evidence="4 5">
    <name type="scientific">Ramazzottius varieornatus</name>
    <name type="common">Water bear</name>
    <name type="synonym">Tardigrade</name>
    <dbReference type="NCBI Taxonomy" id="947166"/>
    <lineage>
        <taxon>Eukaryota</taxon>
        <taxon>Metazoa</taxon>
        <taxon>Ecdysozoa</taxon>
        <taxon>Tardigrada</taxon>
        <taxon>Eutardigrada</taxon>
        <taxon>Parachela</taxon>
        <taxon>Hypsibioidea</taxon>
        <taxon>Ramazzottiidae</taxon>
        <taxon>Ramazzottius</taxon>
    </lineage>
</organism>
<dbReference type="Proteomes" id="UP000186922">
    <property type="component" value="Unassembled WGS sequence"/>
</dbReference>
<evidence type="ECO:0000256" key="2">
    <source>
        <dbReference type="SAM" id="SignalP"/>
    </source>
</evidence>
<protein>
    <recommendedName>
        <fullName evidence="3">YMGG-like Gly-zipper domain-containing protein</fullName>
    </recommendedName>
</protein>
<gene>
    <name evidence="4" type="primary">RvY_13333-1</name>
    <name evidence="4" type="synonym">RvY_13333.1</name>
    <name evidence="4" type="ORF">RvY_13333</name>
</gene>